<dbReference type="Pfam" id="PF18565">
    <property type="entry name" value="Glyco_hydro2_C5"/>
    <property type="match status" value="1"/>
</dbReference>
<proteinExistence type="inferred from homology"/>
<dbReference type="OrthoDB" id="9802773at2"/>
<dbReference type="InterPro" id="IPR032311">
    <property type="entry name" value="DUF4982"/>
</dbReference>
<name>A0A2N3HTG2_9BACT</name>
<dbReference type="RefSeq" id="WP_101262638.1">
    <property type="nucleotide sequence ID" value="NZ_MVDD01000015.1"/>
</dbReference>
<keyword evidence="3" id="KW-0326">Glycosidase</keyword>
<feature type="chain" id="PRO_5014775033" evidence="4">
    <location>
        <begin position="19"/>
        <end position="1010"/>
    </location>
</feature>
<dbReference type="InterPro" id="IPR036156">
    <property type="entry name" value="Beta-gal/glucu_dom_sf"/>
</dbReference>
<dbReference type="PRINTS" id="PR00132">
    <property type="entry name" value="GLHYDRLASE2"/>
</dbReference>
<reference evidence="6 7" key="1">
    <citation type="journal article" date="2017" name="Front. Microbiol.">
        <title>Labilibaculum manganireducens gen. nov., sp. nov. and Labilibaculum filiforme sp. nov., Novel Bacteroidetes Isolated from Subsurface Sediments of the Baltic Sea.</title>
        <authorList>
            <person name="Vandieken V."/>
            <person name="Marshall I.P."/>
            <person name="Niemann H."/>
            <person name="Engelen B."/>
            <person name="Cypionka H."/>
        </authorList>
    </citation>
    <scope>NUCLEOTIDE SEQUENCE [LARGE SCALE GENOMIC DNA]</scope>
    <source>
        <strain evidence="6 7">59.16B</strain>
    </source>
</reference>
<dbReference type="InterPro" id="IPR051913">
    <property type="entry name" value="GH2_Domain-Containing"/>
</dbReference>
<dbReference type="InterPro" id="IPR005084">
    <property type="entry name" value="CBM6"/>
</dbReference>
<evidence type="ECO:0000256" key="2">
    <source>
        <dbReference type="ARBA" id="ARBA00022801"/>
    </source>
</evidence>
<dbReference type="PANTHER" id="PTHR42732">
    <property type="entry name" value="BETA-GALACTOSIDASE"/>
    <property type="match status" value="1"/>
</dbReference>
<comment type="similarity">
    <text evidence="1">Belongs to the glycosyl hydrolase 2 family.</text>
</comment>
<dbReference type="GO" id="GO:0030246">
    <property type="term" value="F:carbohydrate binding"/>
    <property type="evidence" value="ECO:0007669"/>
    <property type="project" value="InterPro"/>
</dbReference>
<keyword evidence="4" id="KW-0732">Signal</keyword>
<accession>A0A2N3HTG2</accession>
<comment type="caution">
    <text evidence="6">The sequence shown here is derived from an EMBL/GenBank/DDBJ whole genome shotgun (WGS) entry which is preliminary data.</text>
</comment>
<evidence type="ECO:0000256" key="4">
    <source>
        <dbReference type="SAM" id="SignalP"/>
    </source>
</evidence>
<dbReference type="Proteomes" id="UP000233535">
    <property type="component" value="Unassembled WGS sequence"/>
</dbReference>
<evidence type="ECO:0000313" key="7">
    <source>
        <dbReference type="Proteomes" id="UP000233535"/>
    </source>
</evidence>
<evidence type="ECO:0000259" key="5">
    <source>
        <dbReference type="PROSITE" id="PS51175"/>
    </source>
</evidence>
<dbReference type="InterPro" id="IPR006101">
    <property type="entry name" value="Glyco_hydro_2"/>
</dbReference>
<dbReference type="GO" id="GO:0004553">
    <property type="term" value="F:hydrolase activity, hydrolyzing O-glycosyl compounds"/>
    <property type="evidence" value="ECO:0007669"/>
    <property type="project" value="InterPro"/>
</dbReference>
<dbReference type="Pfam" id="PF02836">
    <property type="entry name" value="Glyco_hydro_2_C"/>
    <property type="match status" value="1"/>
</dbReference>
<evidence type="ECO:0000256" key="3">
    <source>
        <dbReference type="ARBA" id="ARBA00023295"/>
    </source>
</evidence>
<evidence type="ECO:0000313" key="6">
    <source>
        <dbReference type="EMBL" id="PKQ61333.1"/>
    </source>
</evidence>
<dbReference type="EMBL" id="MVDD01000015">
    <property type="protein sequence ID" value="PKQ61333.1"/>
    <property type="molecule type" value="Genomic_DNA"/>
</dbReference>
<dbReference type="InterPro" id="IPR040605">
    <property type="entry name" value="Glyco_hydro2_dom5"/>
</dbReference>
<protein>
    <submittedName>
        <fullName evidence="6">Beta-galactosidase</fullName>
    </submittedName>
</protein>
<dbReference type="Gene3D" id="2.60.40.10">
    <property type="entry name" value="Immunoglobulins"/>
    <property type="match status" value="3"/>
</dbReference>
<dbReference type="Gene3D" id="2.60.120.260">
    <property type="entry name" value="Galactose-binding domain-like"/>
    <property type="match status" value="2"/>
</dbReference>
<dbReference type="SUPFAM" id="SSF49303">
    <property type="entry name" value="beta-Galactosidase/glucuronidase domain"/>
    <property type="match status" value="1"/>
</dbReference>
<dbReference type="InterPro" id="IPR017853">
    <property type="entry name" value="GH"/>
</dbReference>
<dbReference type="PANTHER" id="PTHR42732:SF1">
    <property type="entry name" value="BETA-MANNOSIDASE"/>
    <property type="match status" value="1"/>
</dbReference>
<sequence>MKKLVLLLLMAISINLLAHERINFNSDWKFKLNDQTNAEMLSYNDADWRVLDLPHDWSIEGEYDLNNPMGGQCGYLPSGIGWYRKTIAVPANWKGKQVEIAFDGVFMNSTVWANGRKLGVRPYGWISFAYDISQETMSSDSITFAVRVDNDKQPSARWYTGSGIFANTWIDVKEQVHVAKSGIFIRTKGAQFEIDTEIENQLDKKAKLTLLTSIKDPSGKVVARMKDQLKVDAFASQNIKQTVELASPELWSLENPYLYTAVSEITAGNTVLDRVETRFGVRDIEWKPETGMWINGKNVKLQGVCNHQDAGALGSAVPDKILRFRIQQLKDMGCNAIRTAHNPQTPQFYDMCDEMGMLVMDEIFDGWMKKAENDYGAHSFAEWWNRDLTDWIKRDRNHPSVVIYSVGNETHGEIGKDLVARCHELDSTRPVTSGHSGSEYMDVFGVNGSSEKMGWFETMEKDRVFIGTENTHTWQVRGFYRTKTWYRDGYPNKRQKAYFYPDLTEKEVFSFDWTNASGRTNYKQIFNSSYDNGMVRLTSRQNIEQLRDIPFYAGSFRWTGHDYIGEATYVHGGWPFKSFMGGAIDMANFEKDLYYLYQSQWTTKPMVHILPHWTHPTLKEGTEIPVWVYSNCEEVELFLNGKSLGKQKPGVSWDKMQCQWMVGWTPGELKAIAYKNGKSVAEKVIRTATRPAQIALSVDGEGFSNKTKDIVQLRVTTTDDKGEFYPYGENRTYFQVIGSGKIRALDNGSPIDVEKHFEATNRIAFYGLTRAYIESTDETGNIAVLASCILGEKKQVTSNKVSIDTKILNLRGDVPNTKIEVFYTVDGSVPSTKSTLYKEAFEVELVTSVKALVVMNGQEVQLLEERFATDEGFVWNAKAVATNPGGDQAEDASFDGANIDTQGSNFNGKGYIDFGRNSGGYVEWYQENDGSQGEFHLQIRYSANDKIRSEYKVQLSINGEKQELILPALSNYRKDWAVFEVKAQLGSGANTIRVTALEDDGLSIDELLVK</sequence>
<dbReference type="Pfam" id="PF00703">
    <property type="entry name" value="Glyco_hydro_2"/>
    <property type="match status" value="1"/>
</dbReference>
<keyword evidence="7" id="KW-1185">Reference proteome</keyword>
<dbReference type="SUPFAM" id="SSF49785">
    <property type="entry name" value="Galactose-binding domain-like"/>
    <property type="match status" value="2"/>
</dbReference>
<dbReference type="GO" id="GO:0005975">
    <property type="term" value="P:carbohydrate metabolic process"/>
    <property type="evidence" value="ECO:0007669"/>
    <property type="project" value="InterPro"/>
</dbReference>
<dbReference type="Pfam" id="PF16355">
    <property type="entry name" value="DUF4982"/>
    <property type="match status" value="1"/>
</dbReference>
<dbReference type="Gene3D" id="3.20.20.80">
    <property type="entry name" value="Glycosidases"/>
    <property type="match status" value="1"/>
</dbReference>
<dbReference type="AlphaFoldDB" id="A0A2N3HTG2"/>
<dbReference type="Pfam" id="PF13290">
    <property type="entry name" value="CHB_HEX_C_1"/>
    <property type="match status" value="1"/>
</dbReference>
<gene>
    <name evidence="6" type="ORF">BZG02_16210</name>
</gene>
<dbReference type="InterPro" id="IPR059177">
    <property type="entry name" value="GH29D-like_dom"/>
</dbReference>
<evidence type="ECO:0000256" key="1">
    <source>
        <dbReference type="ARBA" id="ARBA00007401"/>
    </source>
</evidence>
<feature type="signal peptide" evidence="4">
    <location>
        <begin position="1"/>
        <end position="18"/>
    </location>
</feature>
<dbReference type="InterPro" id="IPR008979">
    <property type="entry name" value="Galactose-bd-like_sf"/>
</dbReference>
<dbReference type="SUPFAM" id="SSF51445">
    <property type="entry name" value="(Trans)glycosidases"/>
    <property type="match status" value="1"/>
</dbReference>
<organism evidence="6 7">
    <name type="scientific">Labilibaculum filiforme</name>
    <dbReference type="NCBI Taxonomy" id="1940526"/>
    <lineage>
        <taxon>Bacteria</taxon>
        <taxon>Pseudomonadati</taxon>
        <taxon>Bacteroidota</taxon>
        <taxon>Bacteroidia</taxon>
        <taxon>Marinilabiliales</taxon>
        <taxon>Marinifilaceae</taxon>
        <taxon>Labilibaculum</taxon>
    </lineage>
</organism>
<feature type="domain" description="CBM6" evidence="5">
    <location>
        <begin position="885"/>
        <end position="1010"/>
    </location>
</feature>
<dbReference type="InterPro" id="IPR006103">
    <property type="entry name" value="Glyco_hydro_2_cat"/>
</dbReference>
<dbReference type="PROSITE" id="PS51175">
    <property type="entry name" value="CBM6"/>
    <property type="match status" value="1"/>
</dbReference>
<dbReference type="InterPro" id="IPR006102">
    <property type="entry name" value="Ig-like_GH2"/>
</dbReference>
<dbReference type="InterPro" id="IPR013783">
    <property type="entry name" value="Ig-like_fold"/>
</dbReference>
<keyword evidence="2" id="KW-0378">Hydrolase</keyword>